<dbReference type="Pfam" id="PF01243">
    <property type="entry name" value="PNPOx_N"/>
    <property type="match status" value="1"/>
</dbReference>
<dbReference type="EMBL" id="JAFBCF010000001">
    <property type="protein sequence ID" value="MBM7799632.1"/>
    <property type="molecule type" value="Genomic_DNA"/>
</dbReference>
<dbReference type="Gene3D" id="2.30.110.10">
    <property type="entry name" value="Electron Transport, Fmn-binding Protein, Chain A"/>
    <property type="match status" value="1"/>
</dbReference>
<reference evidence="3 4" key="1">
    <citation type="submission" date="2021-01" db="EMBL/GenBank/DDBJ databases">
        <title>Sequencing the genomes of 1000 actinobacteria strains.</title>
        <authorList>
            <person name="Klenk H.-P."/>
        </authorList>
    </citation>
    <scope>NUCLEOTIDE SEQUENCE [LARGE SCALE GENOMIC DNA]</scope>
    <source>
        <strain evidence="3 4">DSM 18662</strain>
    </source>
</reference>
<dbReference type="InterPro" id="IPR019920">
    <property type="entry name" value="F420-binding_dom_put"/>
</dbReference>
<gene>
    <name evidence="3" type="ORF">JOE57_002553</name>
</gene>
<proteinExistence type="predicted"/>
<sequence>MPESWPGISAGAAAGDAYPWQSGADISHGFPEVTMPRAPLPAHVAELLARPNPAVITAVRPDGQPVSVATWYLLDGGRILVNMDAARKRLDYLRADPRVSLTALADGDWSTHVSVQGRVVELIEDAELADIDRLSRHYGGGAYPNRERRRISAWIEIDRWHGWGAVGQD</sequence>
<comment type="caution">
    <text evidence="3">The sequence shown here is derived from an EMBL/GenBank/DDBJ whole genome shotgun (WGS) entry which is preliminary data.</text>
</comment>
<evidence type="ECO:0000259" key="2">
    <source>
        <dbReference type="Pfam" id="PF01243"/>
    </source>
</evidence>
<evidence type="ECO:0000256" key="1">
    <source>
        <dbReference type="ARBA" id="ARBA00023002"/>
    </source>
</evidence>
<name>A0ABS2RM19_9ACTN</name>
<organism evidence="3 4">
    <name type="scientific">Microlunatus panaciterrae</name>
    <dbReference type="NCBI Taxonomy" id="400768"/>
    <lineage>
        <taxon>Bacteria</taxon>
        <taxon>Bacillati</taxon>
        <taxon>Actinomycetota</taxon>
        <taxon>Actinomycetes</taxon>
        <taxon>Propionibacteriales</taxon>
        <taxon>Propionibacteriaceae</taxon>
        <taxon>Microlunatus</taxon>
    </lineage>
</organism>
<protein>
    <submittedName>
        <fullName evidence="3">PPOX class probable F420-dependent enzyme</fullName>
    </submittedName>
</protein>
<dbReference type="PANTHER" id="PTHR35176:SF6">
    <property type="entry name" value="HEME OXYGENASE HI_0854-RELATED"/>
    <property type="match status" value="1"/>
</dbReference>
<accession>A0ABS2RM19</accession>
<dbReference type="NCBIfam" id="TIGR03618">
    <property type="entry name" value="Rv1155_F420"/>
    <property type="match status" value="1"/>
</dbReference>
<evidence type="ECO:0000313" key="4">
    <source>
        <dbReference type="Proteomes" id="UP000704762"/>
    </source>
</evidence>
<dbReference type="InterPro" id="IPR052019">
    <property type="entry name" value="F420H2_bilvrd_red/Heme_oxyg"/>
</dbReference>
<evidence type="ECO:0000313" key="3">
    <source>
        <dbReference type="EMBL" id="MBM7799632.1"/>
    </source>
</evidence>
<dbReference type="SUPFAM" id="SSF50475">
    <property type="entry name" value="FMN-binding split barrel"/>
    <property type="match status" value="1"/>
</dbReference>
<dbReference type="Proteomes" id="UP000704762">
    <property type="component" value="Unassembled WGS sequence"/>
</dbReference>
<dbReference type="PANTHER" id="PTHR35176">
    <property type="entry name" value="HEME OXYGENASE HI_0854-RELATED"/>
    <property type="match status" value="1"/>
</dbReference>
<keyword evidence="4" id="KW-1185">Reference proteome</keyword>
<dbReference type="InterPro" id="IPR012349">
    <property type="entry name" value="Split_barrel_FMN-bd"/>
</dbReference>
<dbReference type="RefSeq" id="WP_338041296.1">
    <property type="nucleotide sequence ID" value="NZ_BAAAQP010000003.1"/>
</dbReference>
<keyword evidence="1" id="KW-0560">Oxidoreductase</keyword>
<dbReference type="InterPro" id="IPR011576">
    <property type="entry name" value="Pyridox_Oxase_N"/>
</dbReference>
<feature type="domain" description="Pyridoxamine 5'-phosphate oxidase N-terminal" evidence="2">
    <location>
        <begin position="41"/>
        <end position="163"/>
    </location>
</feature>